<feature type="transmembrane region" description="Helical" evidence="7">
    <location>
        <begin position="185"/>
        <end position="209"/>
    </location>
</feature>
<keyword evidence="8" id="KW-0732">Signal</keyword>
<evidence type="ECO:0000256" key="1">
    <source>
        <dbReference type="ARBA" id="ARBA00004141"/>
    </source>
</evidence>
<dbReference type="Proteomes" id="UP001153620">
    <property type="component" value="Chromosome 2"/>
</dbReference>
<keyword evidence="5 7" id="KW-1133">Transmembrane helix</keyword>
<keyword evidence="6 7" id="KW-0472">Membrane</keyword>
<dbReference type="InterPro" id="IPR004710">
    <property type="entry name" value="Bilac:Na_transpt"/>
</dbReference>
<comment type="subcellular location">
    <subcellularLocation>
        <location evidence="1">Membrane</location>
        <topology evidence="1">Multi-pass membrane protein</topology>
    </subcellularLocation>
</comment>
<dbReference type="InterPro" id="IPR038770">
    <property type="entry name" value="Na+/solute_symporter_sf"/>
</dbReference>
<comment type="similarity">
    <text evidence="2">Belongs to the bile acid:sodium symporter (BASS) (TC 2.A.28) family.</text>
</comment>
<dbReference type="Gene3D" id="1.20.1530.20">
    <property type="match status" value="1"/>
</dbReference>
<feature type="signal peptide" evidence="8">
    <location>
        <begin position="1"/>
        <end position="24"/>
    </location>
</feature>
<evidence type="ECO:0000256" key="6">
    <source>
        <dbReference type="ARBA" id="ARBA00023136"/>
    </source>
</evidence>
<reference evidence="9" key="1">
    <citation type="submission" date="2022-01" db="EMBL/GenBank/DDBJ databases">
        <authorList>
            <person name="King R."/>
        </authorList>
    </citation>
    <scope>NUCLEOTIDE SEQUENCE</scope>
</reference>
<dbReference type="GO" id="GO:0015293">
    <property type="term" value="F:symporter activity"/>
    <property type="evidence" value="ECO:0007669"/>
    <property type="project" value="UniProtKB-KW"/>
</dbReference>
<evidence type="ECO:0008006" key="11">
    <source>
        <dbReference type="Google" id="ProtNLM"/>
    </source>
</evidence>
<feature type="transmembrane region" description="Helical" evidence="7">
    <location>
        <begin position="284"/>
        <end position="306"/>
    </location>
</feature>
<sequence>MCPLRYLYHVLLFLLTNLLIFSSANVTEWKAHFDPNPITLKTASRQRVHLVLDGLPEDLMNELQPPNNTNQPYIQLVSRDPQLATVKHQHSMVFFPLNKTAVDTNFDLYGEFLGQTDIFVEITNPSDNVTEKSNQSLRVTILRPARLIDKLFTYSVIILVSILYINFGAALSLETIKDILRRPVGPIICFICQFILMPLTSYGLGFWLFPNAHEMALGLFFTGISPGGGASNMWTLLLGGNIHLSIAMTTISTIASFGMMPLWIFTLGKLIFERAKLGVPYSKIFTMAFGLLIPLSIGLLIQRFLPRVARVLVRVLKPVSMILILFIIVFAIITNFYIFQLFSWQIVVAGLGLPWIGYMFGWIFSKIFRQSSPDCIAISVETGIQNTGIAIFLLTFSLDQPMADLTTVVPVSVAIMTPFPLLAVYLVQKCMNLAFFQKREQSGYSPIAGRDGNLHPSQTTTSSLALTQTCPLDSIAMALPIDPNDQRVHTA</sequence>
<feature type="transmembrane region" description="Helical" evidence="7">
    <location>
        <begin position="408"/>
        <end position="427"/>
    </location>
</feature>
<dbReference type="InterPro" id="IPR002657">
    <property type="entry name" value="BilAc:Na_symport/Acr3"/>
</dbReference>
<evidence type="ECO:0000256" key="5">
    <source>
        <dbReference type="ARBA" id="ARBA00022989"/>
    </source>
</evidence>
<evidence type="ECO:0000256" key="4">
    <source>
        <dbReference type="ARBA" id="ARBA00022847"/>
    </source>
</evidence>
<evidence type="ECO:0000313" key="10">
    <source>
        <dbReference type="Proteomes" id="UP001153620"/>
    </source>
</evidence>
<name>A0A9N9WRX7_9DIPT</name>
<reference evidence="9" key="2">
    <citation type="submission" date="2022-10" db="EMBL/GenBank/DDBJ databases">
        <authorList>
            <consortium name="ENA_rothamsted_submissions"/>
            <consortium name="culmorum"/>
            <person name="King R."/>
        </authorList>
    </citation>
    <scope>NUCLEOTIDE SEQUENCE</scope>
</reference>
<dbReference type="EMBL" id="OU895878">
    <property type="protein sequence ID" value="CAG9801817.1"/>
    <property type="molecule type" value="Genomic_DNA"/>
</dbReference>
<feature type="chain" id="PRO_5040292707" description="P3 protein" evidence="8">
    <location>
        <begin position="25"/>
        <end position="491"/>
    </location>
</feature>
<evidence type="ECO:0000256" key="7">
    <source>
        <dbReference type="SAM" id="Phobius"/>
    </source>
</evidence>
<accession>A0A9N9WRX7</accession>
<evidence type="ECO:0000313" key="9">
    <source>
        <dbReference type="EMBL" id="CAG9801817.1"/>
    </source>
</evidence>
<gene>
    <name evidence="9" type="ORF">CHIRRI_LOCUS4738</name>
</gene>
<feature type="transmembrane region" description="Helical" evidence="7">
    <location>
        <begin position="215"/>
        <end position="237"/>
    </location>
</feature>
<keyword evidence="4" id="KW-0813">Transport</keyword>
<dbReference type="OrthoDB" id="203097at2759"/>
<feature type="transmembrane region" description="Helical" evidence="7">
    <location>
        <begin position="151"/>
        <end position="173"/>
    </location>
</feature>
<dbReference type="PANTHER" id="PTHR10361">
    <property type="entry name" value="SODIUM-BILE ACID COTRANSPORTER"/>
    <property type="match status" value="1"/>
</dbReference>
<keyword evidence="10" id="KW-1185">Reference proteome</keyword>
<evidence type="ECO:0000256" key="8">
    <source>
        <dbReference type="SAM" id="SignalP"/>
    </source>
</evidence>
<keyword evidence="4" id="KW-0769">Symport</keyword>
<evidence type="ECO:0000256" key="2">
    <source>
        <dbReference type="ARBA" id="ARBA00006528"/>
    </source>
</evidence>
<evidence type="ECO:0000256" key="3">
    <source>
        <dbReference type="ARBA" id="ARBA00022692"/>
    </source>
</evidence>
<protein>
    <recommendedName>
        <fullName evidence="11">P3 protein</fullName>
    </recommendedName>
</protein>
<dbReference type="PANTHER" id="PTHR10361:SF28">
    <property type="entry name" value="P3 PROTEIN-RELATED"/>
    <property type="match status" value="1"/>
</dbReference>
<feature type="transmembrane region" description="Helical" evidence="7">
    <location>
        <begin position="244"/>
        <end position="264"/>
    </location>
</feature>
<proteinExistence type="inferred from homology"/>
<dbReference type="GO" id="GO:0016020">
    <property type="term" value="C:membrane"/>
    <property type="evidence" value="ECO:0007669"/>
    <property type="project" value="UniProtKB-SubCell"/>
</dbReference>
<dbReference type="Pfam" id="PF01758">
    <property type="entry name" value="SBF"/>
    <property type="match status" value="1"/>
</dbReference>
<feature type="transmembrane region" description="Helical" evidence="7">
    <location>
        <begin position="318"/>
        <end position="338"/>
    </location>
</feature>
<organism evidence="9 10">
    <name type="scientific">Chironomus riparius</name>
    <dbReference type="NCBI Taxonomy" id="315576"/>
    <lineage>
        <taxon>Eukaryota</taxon>
        <taxon>Metazoa</taxon>
        <taxon>Ecdysozoa</taxon>
        <taxon>Arthropoda</taxon>
        <taxon>Hexapoda</taxon>
        <taxon>Insecta</taxon>
        <taxon>Pterygota</taxon>
        <taxon>Neoptera</taxon>
        <taxon>Endopterygota</taxon>
        <taxon>Diptera</taxon>
        <taxon>Nematocera</taxon>
        <taxon>Chironomoidea</taxon>
        <taxon>Chironomidae</taxon>
        <taxon>Chironominae</taxon>
        <taxon>Chironomus</taxon>
    </lineage>
</organism>
<keyword evidence="3 7" id="KW-0812">Transmembrane</keyword>
<feature type="transmembrane region" description="Helical" evidence="7">
    <location>
        <begin position="376"/>
        <end position="396"/>
    </location>
</feature>
<dbReference type="AlphaFoldDB" id="A0A9N9WRX7"/>
<feature type="transmembrane region" description="Helical" evidence="7">
    <location>
        <begin position="344"/>
        <end position="364"/>
    </location>
</feature>